<sequence>MGLPHDSRGGHPGPPPGGADRAVQAAAGIDGRTAHINPAHSDAGESVSRERLPGAQLQAPAGCCLRGRSGRLRPDAHRRVRRPQTYLTLQRDQVCRPVGRGFRRPDSGDHGGHVSALWVPPVNWRRSSHSGSEGGNCVEVGAGRLVVAFRDSKDPDGPKLAFGRAVFGALVSDIRAGRYDR</sequence>
<dbReference type="EMBL" id="VSRQ01000003">
    <property type="protein sequence ID" value="TYK49738.1"/>
    <property type="molecule type" value="Genomic_DNA"/>
</dbReference>
<protein>
    <submittedName>
        <fullName evidence="3">DUF397 domain-containing protein</fullName>
    </submittedName>
</protein>
<feature type="domain" description="DUF397" evidence="2">
    <location>
        <begin position="123"/>
        <end position="175"/>
    </location>
</feature>
<dbReference type="InterPro" id="IPR007278">
    <property type="entry name" value="DUF397"/>
</dbReference>
<evidence type="ECO:0000259" key="2">
    <source>
        <dbReference type="Pfam" id="PF04149"/>
    </source>
</evidence>
<evidence type="ECO:0000313" key="4">
    <source>
        <dbReference type="Proteomes" id="UP000323505"/>
    </source>
</evidence>
<dbReference type="Proteomes" id="UP000323505">
    <property type="component" value="Unassembled WGS sequence"/>
</dbReference>
<accession>A0A5D3FNZ6</accession>
<feature type="region of interest" description="Disordered" evidence="1">
    <location>
        <begin position="1"/>
        <end position="27"/>
    </location>
</feature>
<evidence type="ECO:0000256" key="1">
    <source>
        <dbReference type="SAM" id="MobiDB-lite"/>
    </source>
</evidence>
<name>A0A5D3FNZ6_9ACTN</name>
<comment type="caution">
    <text evidence="3">The sequence shown here is derived from an EMBL/GenBank/DDBJ whole genome shotgun (WGS) entry which is preliminary data.</text>
</comment>
<reference evidence="3 4" key="1">
    <citation type="submission" date="2019-08" db="EMBL/GenBank/DDBJ databases">
        <title>Actinomadura sp. nov. CYP1-5 isolated from mountain soil.</title>
        <authorList>
            <person name="Songsumanus A."/>
            <person name="Kuncharoen N."/>
            <person name="Kudo T."/>
            <person name="Yuki M."/>
            <person name="Igarashi Y."/>
            <person name="Tanasupawat S."/>
        </authorList>
    </citation>
    <scope>NUCLEOTIDE SEQUENCE [LARGE SCALE GENOMIC DNA]</scope>
    <source>
        <strain evidence="3 4">CYP1-5</strain>
    </source>
</reference>
<gene>
    <name evidence="3" type="ORF">FXF68_15425</name>
</gene>
<evidence type="ECO:0000313" key="3">
    <source>
        <dbReference type="EMBL" id="TYK49738.1"/>
    </source>
</evidence>
<proteinExistence type="predicted"/>
<keyword evidence="4" id="KW-1185">Reference proteome</keyword>
<dbReference type="AlphaFoldDB" id="A0A5D3FNZ6"/>
<dbReference type="Pfam" id="PF04149">
    <property type="entry name" value="DUF397"/>
    <property type="match status" value="1"/>
</dbReference>
<organism evidence="3 4">
    <name type="scientific">Actinomadura decatromicini</name>
    <dbReference type="NCBI Taxonomy" id="2604572"/>
    <lineage>
        <taxon>Bacteria</taxon>
        <taxon>Bacillati</taxon>
        <taxon>Actinomycetota</taxon>
        <taxon>Actinomycetes</taxon>
        <taxon>Streptosporangiales</taxon>
        <taxon>Thermomonosporaceae</taxon>
        <taxon>Actinomadura</taxon>
    </lineage>
</organism>